<evidence type="ECO:0000313" key="1">
    <source>
        <dbReference type="EMBL" id="GAA5163596.1"/>
    </source>
</evidence>
<proteinExistence type="predicted"/>
<accession>A0ABP9QKS0</accession>
<keyword evidence="2" id="KW-1185">Reference proteome</keyword>
<protein>
    <recommendedName>
        <fullName evidence="3">Cyclic nucleotide-binding domain-containing protein</fullName>
    </recommendedName>
</protein>
<reference evidence="2" key="1">
    <citation type="journal article" date="2019" name="Int. J. Syst. Evol. Microbiol.">
        <title>The Global Catalogue of Microorganisms (GCM) 10K type strain sequencing project: providing services to taxonomists for standard genome sequencing and annotation.</title>
        <authorList>
            <consortium name="The Broad Institute Genomics Platform"/>
            <consortium name="The Broad Institute Genome Sequencing Center for Infectious Disease"/>
            <person name="Wu L."/>
            <person name="Ma J."/>
        </authorList>
    </citation>
    <scope>NUCLEOTIDE SEQUENCE [LARGE SCALE GENOMIC DNA]</scope>
    <source>
        <strain evidence="2">JCM 18303</strain>
    </source>
</reference>
<sequence length="173" mass="17733">MGNMLGGALGRGELQIARATGGAAVLVECVADRERFGDLPGQLGQGGPGVRAGVLAGHATDDSGDQVDHVAHHLVDLLGRRRLHRATAGTGLRLGRRRAERVRVGEALIHQPVGRGQPVSDQPVGPVGRAGDAVVGVRGGVWHLGGDLPRQCGRGRGRVASRVAVGGVLSQTV</sequence>
<dbReference type="Proteomes" id="UP001428817">
    <property type="component" value="Unassembled WGS sequence"/>
</dbReference>
<name>A0ABP9QKS0_9PSEU</name>
<dbReference type="EMBL" id="BAABJP010000029">
    <property type="protein sequence ID" value="GAA5163596.1"/>
    <property type="molecule type" value="Genomic_DNA"/>
</dbReference>
<organism evidence="1 2">
    <name type="scientific">Pseudonocardia eucalypti</name>
    <dbReference type="NCBI Taxonomy" id="648755"/>
    <lineage>
        <taxon>Bacteria</taxon>
        <taxon>Bacillati</taxon>
        <taxon>Actinomycetota</taxon>
        <taxon>Actinomycetes</taxon>
        <taxon>Pseudonocardiales</taxon>
        <taxon>Pseudonocardiaceae</taxon>
        <taxon>Pseudonocardia</taxon>
    </lineage>
</organism>
<comment type="caution">
    <text evidence="1">The sequence shown here is derived from an EMBL/GenBank/DDBJ whole genome shotgun (WGS) entry which is preliminary data.</text>
</comment>
<evidence type="ECO:0008006" key="3">
    <source>
        <dbReference type="Google" id="ProtNLM"/>
    </source>
</evidence>
<evidence type="ECO:0000313" key="2">
    <source>
        <dbReference type="Proteomes" id="UP001428817"/>
    </source>
</evidence>
<gene>
    <name evidence="1" type="ORF">GCM10023321_50720</name>
</gene>